<dbReference type="RefSeq" id="WP_007980970.1">
    <property type="nucleotide sequence ID" value="NZ_AEMG01000015.1"/>
</dbReference>
<dbReference type="SUPFAM" id="SSF56784">
    <property type="entry name" value="HAD-like"/>
    <property type="match status" value="1"/>
</dbReference>
<feature type="domain" description="Cation-transporting P-type ATPase N-terminal" evidence="10">
    <location>
        <begin position="13"/>
        <end position="86"/>
    </location>
</feature>
<evidence type="ECO:0000256" key="4">
    <source>
        <dbReference type="ARBA" id="ARBA00022840"/>
    </source>
</evidence>
<dbReference type="NCBIfam" id="TIGR01494">
    <property type="entry name" value="ATPase_P-type"/>
    <property type="match status" value="3"/>
</dbReference>
<dbReference type="Gene3D" id="3.40.1110.10">
    <property type="entry name" value="Calcium-transporting ATPase, cytoplasmic domain N"/>
    <property type="match status" value="1"/>
</dbReference>
<dbReference type="Pfam" id="PF13246">
    <property type="entry name" value="Cation_ATPase"/>
    <property type="match status" value="1"/>
</dbReference>
<dbReference type="SMART" id="SM00831">
    <property type="entry name" value="Cation_ATPase_N"/>
    <property type="match status" value="1"/>
</dbReference>
<accession>E7QVQ8</accession>
<evidence type="ECO:0000313" key="12">
    <source>
        <dbReference type="Proteomes" id="UP000003751"/>
    </source>
</evidence>
<dbReference type="EMBL" id="AEMG01000015">
    <property type="protein sequence ID" value="EFW91321.1"/>
    <property type="molecule type" value="Genomic_DNA"/>
</dbReference>
<dbReference type="Gene3D" id="1.20.1110.10">
    <property type="entry name" value="Calcium-transporting ATPase, transmembrane domain"/>
    <property type="match status" value="1"/>
</dbReference>
<comment type="subcellular location">
    <subcellularLocation>
        <location evidence="1">Membrane</location>
        <topology evidence="1">Multi-pass membrane protein</topology>
    </subcellularLocation>
</comment>
<evidence type="ECO:0000259" key="10">
    <source>
        <dbReference type="SMART" id="SM00831"/>
    </source>
</evidence>
<feature type="transmembrane region" description="Helical" evidence="9">
    <location>
        <begin position="828"/>
        <end position="845"/>
    </location>
</feature>
<dbReference type="InterPro" id="IPR008250">
    <property type="entry name" value="ATPase_P-typ_transduc_dom_A_sf"/>
</dbReference>
<feature type="transmembrane region" description="Helical" evidence="9">
    <location>
        <begin position="97"/>
        <end position="116"/>
    </location>
</feature>
<keyword evidence="7 9" id="KW-0472">Membrane</keyword>
<evidence type="ECO:0000256" key="9">
    <source>
        <dbReference type="SAM" id="Phobius"/>
    </source>
</evidence>
<keyword evidence="4" id="KW-0067">ATP-binding</keyword>
<feature type="region of interest" description="Disordered" evidence="8">
    <location>
        <begin position="1"/>
        <end position="20"/>
    </location>
</feature>
<feature type="transmembrane region" description="Helical" evidence="9">
    <location>
        <begin position="746"/>
        <end position="767"/>
    </location>
</feature>
<dbReference type="Pfam" id="PF00122">
    <property type="entry name" value="E1-E2_ATPase"/>
    <property type="match status" value="1"/>
</dbReference>
<dbReference type="PANTHER" id="PTHR42861">
    <property type="entry name" value="CALCIUM-TRANSPORTING ATPASE"/>
    <property type="match status" value="1"/>
</dbReference>
<evidence type="ECO:0000256" key="7">
    <source>
        <dbReference type="ARBA" id="ARBA00023136"/>
    </source>
</evidence>
<dbReference type="InterPro" id="IPR018303">
    <property type="entry name" value="ATPase_P-typ_P_site"/>
</dbReference>
<dbReference type="Pfam" id="PF00689">
    <property type="entry name" value="Cation_ATPase_C"/>
    <property type="match status" value="1"/>
</dbReference>
<keyword evidence="2 9" id="KW-0812">Transmembrane</keyword>
<keyword evidence="6 9" id="KW-1133">Transmembrane helix</keyword>
<dbReference type="InterPro" id="IPR001757">
    <property type="entry name" value="P_typ_ATPase"/>
</dbReference>
<dbReference type="Pfam" id="PF00690">
    <property type="entry name" value="Cation_ATPase_N"/>
    <property type="match status" value="1"/>
</dbReference>
<dbReference type="InterPro" id="IPR023298">
    <property type="entry name" value="ATPase_P-typ_TM_dom_sf"/>
</dbReference>
<dbReference type="Proteomes" id="UP000003751">
    <property type="component" value="Unassembled WGS sequence"/>
</dbReference>
<dbReference type="GO" id="GO:0005524">
    <property type="term" value="F:ATP binding"/>
    <property type="evidence" value="ECO:0007669"/>
    <property type="project" value="UniProtKB-KW"/>
</dbReference>
<feature type="transmembrane region" description="Helical" evidence="9">
    <location>
        <begin position="794"/>
        <end position="816"/>
    </location>
</feature>
<evidence type="ECO:0000256" key="6">
    <source>
        <dbReference type="ARBA" id="ARBA00022989"/>
    </source>
</evidence>
<dbReference type="InterPro" id="IPR023214">
    <property type="entry name" value="HAD_sf"/>
</dbReference>
<dbReference type="SFLD" id="SFLDG00002">
    <property type="entry name" value="C1.7:_P-type_atpase_like"/>
    <property type="match status" value="1"/>
</dbReference>
<dbReference type="SUPFAM" id="SSF81660">
    <property type="entry name" value="Metal cation-transporting ATPase, ATP-binding domain N"/>
    <property type="match status" value="1"/>
</dbReference>
<dbReference type="PRINTS" id="PR00119">
    <property type="entry name" value="CATATPASE"/>
</dbReference>
<dbReference type="AlphaFoldDB" id="E7QVQ8"/>
<dbReference type="SUPFAM" id="SSF81665">
    <property type="entry name" value="Calcium ATPase, transmembrane domain M"/>
    <property type="match status" value="1"/>
</dbReference>
<feature type="transmembrane region" description="Helical" evidence="9">
    <location>
        <begin position="69"/>
        <end position="91"/>
    </location>
</feature>
<dbReference type="SFLD" id="SFLDF00027">
    <property type="entry name" value="p-type_atpase"/>
    <property type="match status" value="1"/>
</dbReference>
<dbReference type="STRING" id="797209.GCA_000376445_03408"/>
<comment type="caution">
    <text evidence="11">The sequence shown here is derived from an EMBL/GenBank/DDBJ whole genome shotgun (WGS) entry which is preliminary data.</text>
</comment>
<name>E7QVQ8_HALPU</name>
<evidence type="ECO:0000256" key="2">
    <source>
        <dbReference type="ARBA" id="ARBA00022692"/>
    </source>
</evidence>
<protein>
    <submittedName>
        <fullName evidence="11">ATPase, P-type (Transporting), HAD superfamily, subfamily IC</fullName>
    </submittedName>
</protein>
<keyword evidence="3" id="KW-0547">Nucleotide-binding</keyword>
<feature type="transmembrane region" description="Helical" evidence="9">
    <location>
        <begin position="857"/>
        <end position="877"/>
    </location>
</feature>
<sequence length="913" mass="98431">MSSLMSRETTPTEWHSVPEERVFEALDSDESGLSTDEASERLSEFGPNRIREDEAVSPYELFLAQFQDFLIYLLILAALLSIAVGLLPGATPRYEEAGLILLILFANGVFGFFQDYRAEMSIQALRELSTPNSTVLRDGEKVTIDAEDVVPGDVVIIEQGDAIPADARLVEVTALETNESALTGESTTVAKGTDPVPSETPLAERDDMVFMNTTAIKGRGRAVVVETGMNTQVGDIATEIQEAETRETPFQKEVDALGKRIGIGIVGLILVIAVAQFVFTAAGWLSILLTGITLAVAAVPEGLPAVVTLTLAMGSRKILNRDALVRRLPVVESLGSVDVIVSDKTGTLTENQMTVKRVYTAGTNGTVTGTGLSTAGEFRHDGDDADRERLVPLLTCGAYCNDAERAPDSADDPYYGDPTEIALLVSAAKAGIDPEHERLREIPFSSERKRMTVIARESPSTLSDTDGFDAATPTAYMKGAPEVVLDRCTRVLEDDGVRELTAAKREEILDRNRAFGSDALRVLGFAVRPVEDPEDDPERVERDMIFVGLQGMIDPPRAEVSEAIEDCRNAGIRVVMATGDNVQTAGAIAQTIGFGSEEAMDGTTVDTLSDEALREVVENVDVFARVSPHHKVRILKALQENGHNVAMTGDGVNDAPALRNADVGIAMGTRGTDVAQQASDMVLQDDNFVTIRDAIAEGRAIFDNIRKFVNLLLSANAGEVLTVFLGVLVGSFFFPGLFASESDALILTPVMLLWINVVTDGLPALALGTDPKASNVLERPPRGGDESVIDRRMIVSILTIGLTMTVVGLGLFFYGLQAVRDITTAQTLLFTFIVTIEMIVIQVIRSRFDQPLLSNRWLIAAVAVSFGLQLVVLYTSLHTLFDVRSISVGGWELIALGSVVFLLVTGLVERAVD</sequence>
<dbReference type="InterPro" id="IPR023299">
    <property type="entry name" value="ATPase_P-typ_cyto_dom_N"/>
</dbReference>
<feature type="transmembrane region" description="Helical" evidence="9">
    <location>
        <begin position="889"/>
        <end position="908"/>
    </location>
</feature>
<dbReference type="InterPro" id="IPR044492">
    <property type="entry name" value="P_typ_ATPase_HD_dom"/>
</dbReference>
<proteinExistence type="predicted"/>
<dbReference type="SFLD" id="SFLDS00003">
    <property type="entry name" value="Haloacid_Dehalogenase"/>
    <property type="match status" value="1"/>
</dbReference>
<dbReference type="PROSITE" id="PS00154">
    <property type="entry name" value="ATPASE_E1_E2"/>
    <property type="match status" value="1"/>
</dbReference>
<dbReference type="eggNOG" id="arCOG01578">
    <property type="taxonomic scope" value="Archaea"/>
</dbReference>
<dbReference type="InterPro" id="IPR036412">
    <property type="entry name" value="HAD-like_sf"/>
</dbReference>
<evidence type="ECO:0000256" key="8">
    <source>
        <dbReference type="SAM" id="MobiDB-lite"/>
    </source>
</evidence>
<organism evidence="11 12">
    <name type="scientific">Haladaptatus paucihalophilus DX253</name>
    <dbReference type="NCBI Taxonomy" id="797209"/>
    <lineage>
        <taxon>Archaea</taxon>
        <taxon>Methanobacteriati</taxon>
        <taxon>Methanobacteriota</taxon>
        <taxon>Stenosarchaea group</taxon>
        <taxon>Halobacteria</taxon>
        <taxon>Halobacteriales</taxon>
        <taxon>Haladaptataceae</taxon>
        <taxon>Haladaptatus</taxon>
    </lineage>
</organism>
<gene>
    <name evidence="11" type="ORF">ZOD2009_14471</name>
</gene>
<dbReference type="PATRIC" id="fig|797209.4.peg.2853"/>
<dbReference type="OrthoDB" id="8588at2157"/>
<dbReference type="Gene3D" id="2.70.150.10">
    <property type="entry name" value="Calcium-transporting ATPase, cytoplasmic transduction domain A"/>
    <property type="match status" value="1"/>
</dbReference>
<evidence type="ECO:0000256" key="5">
    <source>
        <dbReference type="ARBA" id="ARBA00022967"/>
    </source>
</evidence>
<reference evidence="11 12" key="1">
    <citation type="journal article" date="2014" name="ISME J.">
        <title>Trehalose/2-sulfotrehalose biosynthesis and glycine-betaine uptake are widely spread mechanisms for osmoadaptation in the Halobacteriales.</title>
        <authorList>
            <person name="Youssef N.H."/>
            <person name="Savage-Ashlock K.N."/>
            <person name="McCully A.L."/>
            <person name="Luedtke B."/>
            <person name="Shaw E.I."/>
            <person name="Hoff W.D."/>
            <person name="Elshahed M.S."/>
        </authorList>
    </citation>
    <scope>NUCLEOTIDE SEQUENCE [LARGE SCALE GENOMIC DNA]</scope>
    <source>
        <strain evidence="11 12">DX253</strain>
    </source>
</reference>
<dbReference type="PRINTS" id="PR00120">
    <property type="entry name" value="HATPASE"/>
</dbReference>
<evidence type="ECO:0000313" key="11">
    <source>
        <dbReference type="EMBL" id="EFW91321.1"/>
    </source>
</evidence>
<dbReference type="InterPro" id="IPR006068">
    <property type="entry name" value="ATPase_P-typ_cation-transptr_C"/>
</dbReference>
<keyword evidence="5" id="KW-1278">Translocase</keyword>
<dbReference type="GO" id="GO:0016887">
    <property type="term" value="F:ATP hydrolysis activity"/>
    <property type="evidence" value="ECO:0007669"/>
    <property type="project" value="InterPro"/>
</dbReference>
<feature type="transmembrane region" description="Helical" evidence="9">
    <location>
        <begin position="261"/>
        <end position="279"/>
    </location>
</feature>
<feature type="transmembrane region" description="Helical" evidence="9">
    <location>
        <begin position="708"/>
        <end position="734"/>
    </location>
</feature>
<evidence type="ECO:0000256" key="1">
    <source>
        <dbReference type="ARBA" id="ARBA00004141"/>
    </source>
</evidence>
<dbReference type="Gene3D" id="3.40.50.1000">
    <property type="entry name" value="HAD superfamily/HAD-like"/>
    <property type="match status" value="1"/>
</dbReference>
<feature type="transmembrane region" description="Helical" evidence="9">
    <location>
        <begin position="285"/>
        <end position="312"/>
    </location>
</feature>
<dbReference type="InterPro" id="IPR004014">
    <property type="entry name" value="ATPase_P-typ_cation-transptr_N"/>
</dbReference>
<evidence type="ECO:0000256" key="3">
    <source>
        <dbReference type="ARBA" id="ARBA00022741"/>
    </source>
</evidence>
<dbReference type="SUPFAM" id="SSF81653">
    <property type="entry name" value="Calcium ATPase, transduction domain A"/>
    <property type="match status" value="1"/>
</dbReference>
<feature type="compositionally biased region" description="Polar residues" evidence="8">
    <location>
        <begin position="1"/>
        <end position="13"/>
    </location>
</feature>
<dbReference type="InterPro" id="IPR059000">
    <property type="entry name" value="ATPase_P-type_domA"/>
</dbReference>
<dbReference type="GO" id="GO:0016020">
    <property type="term" value="C:membrane"/>
    <property type="evidence" value="ECO:0007669"/>
    <property type="project" value="UniProtKB-SubCell"/>
</dbReference>